<dbReference type="PANTHER" id="PTHR47235:SF1">
    <property type="entry name" value="BLR6548 PROTEIN"/>
    <property type="match status" value="1"/>
</dbReference>
<dbReference type="SUPFAM" id="SSF53822">
    <property type="entry name" value="Periplasmic binding protein-like I"/>
    <property type="match status" value="1"/>
</dbReference>
<evidence type="ECO:0000259" key="4">
    <source>
        <dbReference type="Pfam" id="PF13458"/>
    </source>
</evidence>
<evidence type="ECO:0000256" key="2">
    <source>
        <dbReference type="ARBA" id="ARBA00022729"/>
    </source>
</evidence>
<keyword evidence="6" id="KW-1185">Reference proteome</keyword>
<dbReference type="Proteomes" id="UP001549320">
    <property type="component" value="Unassembled WGS sequence"/>
</dbReference>
<evidence type="ECO:0000256" key="3">
    <source>
        <dbReference type="SAM" id="SignalP"/>
    </source>
</evidence>
<organism evidence="5 6">
    <name type="scientific">Ottowia thiooxydans</name>
    <dbReference type="NCBI Taxonomy" id="219182"/>
    <lineage>
        <taxon>Bacteria</taxon>
        <taxon>Pseudomonadati</taxon>
        <taxon>Pseudomonadota</taxon>
        <taxon>Betaproteobacteria</taxon>
        <taxon>Burkholderiales</taxon>
        <taxon>Comamonadaceae</taxon>
        <taxon>Ottowia</taxon>
    </lineage>
</organism>
<evidence type="ECO:0000256" key="1">
    <source>
        <dbReference type="ARBA" id="ARBA00010062"/>
    </source>
</evidence>
<dbReference type="InterPro" id="IPR028082">
    <property type="entry name" value="Peripla_BP_I"/>
</dbReference>
<accession>A0ABV2Q4N5</accession>
<dbReference type="Gene3D" id="3.40.50.2300">
    <property type="match status" value="2"/>
</dbReference>
<dbReference type="PANTHER" id="PTHR47235">
    <property type="entry name" value="BLR6548 PROTEIN"/>
    <property type="match status" value="1"/>
</dbReference>
<feature type="signal peptide" evidence="3">
    <location>
        <begin position="1"/>
        <end position="23"/>
    </location>
</feature>
<reference evidence="5 6" key="1">
    <citation type="submission" date="2024-06" db="EMBL/GenBank/DDBJ databases">
        <title>Sorghum-associated microbial communities from plants grown in Nebraska, USA.</title>
        <authorList>
            <person name="Schachtman D."/>
        </authorList>
    </citation>
    <scope>NUCLEOTIDE SEQUENCE [LARGE SCALE GENOMIC DNA]</scope>
    <source>
        <strain evidence="5 6">2709</strain>
    </source>
</reference>
<name>A0ABV2Q4N5_9BURK</name>
<feature type="domain" description="Leucine-binding protein" evidence="4">
    <location>
        <begin position="35"/>
        <end position="388"/>
    </location>
</feature>
<dbReference type="Pfam" id="PF13458">
    <property type="entry name" value="Peripla_BP_6"/>
    <property type="match status" value="1"/>
</dbReference>
<gene>
    <name evidence="5" type="ORF">ABIE13_001090</name>
</gene>
<comment type="caution">
    <text evidence="5">The sequence shown here is derived from an EMBL/GenBank/DDBJ whole genome shotgun (WGS) entry which is preliminary data.</text>
</comment>
<dbReference type="CDD" id="cd06343">
    <property type="entry name" value="PBP1_ABC_ligand_binding-like"/>
    <property type="match status" value="1"/>
</dbReference>
<keyword evidence="2 3" id="KW-0732">Signal</keyword>
<protein>
    <submittedName>
        <fullName evidence="5">Branched-chain amino acid transport system substrate-binding protein</fullName>
    </submittedName>
</protein>
<dbReference type="RefSeq" id="WP_354441808.1">
    <property type="nucleotide sequence ID" value="NZ_JBEPSH010000002.1"/>
</dbReference>
<proteinExistence type="inferred from homology"/>
<evidence type="ECO:0000313" key="6">
    <source>
        <dbReference type="Proteomes" id="UP001549320"/>
    </source>
</evidence>
<evidence type="ECO:0000313" key="5">
    <source>
        <dbReference type="EMBL" id="MET4575990.1"/>
    </source>
</evidence>
<dbReference type="InterPro" id="IPR028081">
    <property type="entry name" value="Leu-bd"/>
</dbReference>
<dbReference type="EMBL" id="JBEPSH010000002">
    <property type="protein sequence ID" value="MET4575990.1"/>
    <property type="molecule type" value="Genomic_DNA"/>
</dbReference>
<comment type="similarity">
    <text evidence="1">Belongs to the leucine-binding protein family.</text>
</comment>
<feature type="chain" id="PRO_5045375096" evidence="3">
    <location>
        <begin position="24"/>
        <end position="403"/>
    </location>
</feature>
<sequence>MERRSMFLVAASFAAMLSTPGFAQKKYGPGVTDTEIKIGTTSPYSGPGSAYGAIAKAEAAYFKMINEKGGVNGRKINFISYDDALSPPKTVEQTRRLVEQDQVLAVFNAVGTAANLSVQKYLNGKKVPQLLVGAGSTRLIDPVKYPWTIGWQPVYHSEGAIYGKYILANLPQARIAILSQNDDFGRDYVEGVKAALGEKGRSLIVSETTYEPTDATVDSQILKMKASNANVLINITTPKFAAQSIKKVSELGWKPTHFLTSISISMGAVMRPAGLENGQGIISSAYLMDATDDRWRDHPEMKEWNAFMDKYLPDANKADWMNVFGYVAAQALVQVLQQSGNDLTRENVMKSAASLKDFKPKLMLPGIQANSSPTNFFPIRQLQMMRLKGDKWDLFGPVISSGE</sequence>